<proteinExistence type="predicted"/>
<dbReference type="AlphaFoldDB" id="E6PZP0"/>
<accession>E6PZP0</accession>
<sequence>MRGRYRVSWEFDAVGGSEKNPGLRSETWGTRVGFAGYSHGLMSTRIAAIGHPDFIL</sequence>
<comment type="caution">
    <text evidence="1">The sequence shown here is derived from an EMBL/GenBank/DDBJ whole genome shotgun (WGS) entry which is preliminary data.</text>
</comment>
<reference evidence="1" key="1">
    <citation type="submission" date="2009-10" db="EMBL/GenBank/DDBJ databases">
        <title>Diversity of trophic interactions inside an arsenic-rich microbial ecosystem.</title>
        <authorList>
            <person name="Bertin P.N."/>
            <person name="Heinrich-Salmeron A."/>
            <person name="Pelletier E."/>
            <person name="Goulhen-Chollet F."/>
            <person name="Arsene-Ploetze F."/>
            <person name="Gallien S."/>
            <person name="Calteau A."/>
            <person name="Vallenet D."/>
            <person name="Casiot C."/>
            <person name="Chane-Woon-Ming B."/>
            <person name="Giloteaux L."/>
            <person name="Barakat M."/>
            <person name="Bonnefoy V."/>
            <person name="Bruneel O."/>
            <person name="Chandler M."/>
            <person name="Cleiss J."/>
            <person name="Duran R."/>
            <person name="Elbaz-Poulichet F."/>
            <person name="Fonknechten N."/>
            <person name="Lauga B."/>
            <person name="Mornico D."/>
            <person name="Ortet P."/>
            <person name="Schaeffer C."/>
            <person name="Siguier P."/>
            <person name="Alexander Thil Smith A."/>
            <person name="Van Dorsselaer A."/>
            <person name="Weissenbach J."/>
            <person name="Medigue C."/>
            <person name="Le Paslier D."/>
        </authorList>
    </citation>
    <scope>NUCLEOTIDE SEQUENCE</scope>
</reference>
<protein>
    <submittedName>
        <fullName evidence="1">Uncharacterized protein</fullName>
    </submittedName>
</protein>
<organism evidence="1">
    <name type="scientific">mine drainage metagenome</name>
    <dbReference type="NCBI Taxonomy" id="410659"/>
    <lineage>
        <taxon>unclassified sequences</taxon>
        <taxon>metagenomes</taxon>
        <taxon>ecological metagenomes</taxon>
    </lineage>
</organism>
<evidence type="ECO:0000313" key="1">
    <source>
        <dbReference type="EMBL" id="CBI00399.1"/>
    </source>
</evidence>
<dbReference type="EMBL" id="CABN01000132">
    <property type="protein sequence ID" value="CBI00399.1"/>
    <property type="molecule type" value="Genomic_DNA"/>
</dbReference>
<name>E6PZP0_9ZZZZ</name>
<gene>
    <name evidence="1" type="ORF">CARN3_1424</name>
</gene>